<evidence type="ECO:0000256" key="3">
    <source>
        <dbReference type="ARBA" id="ARBA00022643"/>
    </source>
</evidence>
<evidence type="ECO:0000256" key="4">
    <source>
        <dbReference type="ARBA" id="ARBA00022857"/>
    </source>
</evidence>
<dbReference type="GO" id="GO:0050661">
    <property type="term" value="F:NADP binding"/>
    <property type="evidence" value="ECO:0007669"/>
    <property type="project" value="InterPro"/>
</dbReference>
<dbReference type="Pfam" id="PF00724">
    <property type="entry name" value="Oxidored_FMN"/>
    <property type="match status" value="1"/>
</dbReference>
<reference evidence="7 8" key="1">
    <citation type="submission" date="2017-10" db="EMBL/GenBank/DDBJ databases">
        <title>Genomics of the genus Arcobacter.</title>
        <authorList>
            <person name="Perez-Cataluna A."/>
            <person name="Figueras M.J."/>
        </authorList>
    </citation>
    <scope>NUCLEOTIDE SEQUENCE [LARGE SCALE GENOMIC DNA]</scope>
    <source>
        <strain evidence="7 8">DSM 24636</strain>
    </source>
</reference>
<dbReference type="AlphaFoldDB" id="A0A4Q0XY97"/>
<evidence type="ECO:0000256" key="1">
    <source>
        <dbReference type="ARBA" id="ARBA00001917"/>
    </source>
</evidence>
<dbReference type="InterPro" id="IPR044152">
    <property type="entry name" value="YqjM-like"/>
</dbReference>
<evidence type="ECO:0000313" key="8">
    <source>
        <dbReference type="Proteomes" id="UP000290191"/>
    </source>
</evidence>
<dbReference type="RefSeq" id="WP_129083001.1">
    <property type="nucleotide sequence ID" value="NZ_CP041070.1"/>
</dbReference>
<keyword evidence="3" id="KW-0288">FMN</keyword>
<dbReference type="GO" id="GO:0003959">
    <property type="term" value="F:NADPH dehydrogenase activity"/>
    <property type="evidence" value="ECO:0007669"/>
    <property type="project" value="InterPro"/>
</dbReference>
<gene>
    <name evidence="7" type="ORF">CRV06_14330</name>
</gene>
<keyword evidence="5" id="KW-0560">Oxidoreductase</keyword>
<name>A0A4Q0XY97_9BACT</name>
<dbReference type="GO" id="GO:0010181">
    <property type="term" value="F:FMN binding"/>
    <property type="evidence" value="ECO:0007669"/>
    <property type="project" value="InterPro"/>
</dbReference>
<dbReference type="Gene3D" id="3.20.20.70">
    <property type="entry name" value="Aldolase class I"/>
    <property type="match status" value="1"/>
</dbReference>
<keyword evidence="8" id="KW-1185">Reference proteome</keyword>
<keyword evidence="2" id="KW-0285">Flavoprotein</keyword>
<proteinExistence type="predicted"/>
<dbReference type="InterPro" id="IPR013785">
    <property type="entry name" value="Aldolase_TIM"/>
</dbReference>
<evidence type="ECO:0000256" key="2">
    <source>
        <dbReference type="ARBA" id="ARBA00022630"/>
    </source>
</evidence>
<dbReference type="Proteomes" id="UP000290191">
    <property type="component" value="Unassembled WGS sequence"/>
</dbReference>
<protein>
    <submittedName>
        <fullName evidence="7">NADH:flavin oxidoreductase</fullName>
    </submittedName>
</protein>
<comment type="caution">
    <text evidence="7">The sequence shown here is derived from an EMBL/GenBank/DDBJ whole genome shotgun (WGS) entry which is preliminary data.</text>
</comment>
<dbReference type="CDD" id="cd02932">
    <property type="entry name" value="OYE_YqiM_FMN"/>
    <property type="match status" value="1"/>
</dbReference>
<dbReference type="InterPro" id="IPR001155">
    <property type="entry name" value="OxRdtase_FMN_N"/>
</dbReference>
<evidence type="ECO:0000259" key="6">
    <source>
        <dbReference type="Pfam" id="PF00724"/>
    </source>
</evidence>
<dbReference type="EMBL" id="PDKO01000018">
    <property type="protein sequence ID" value="RXJ61269.1"/>
    <property type="molecule type" value="Genomic_DNA"/>
</dbReference>
<dbReference type="STRING" id="877500.GCA_000935065_00268"/>
<evidence type="ECO:0000256" key="5">
    <source>
        <dbReference type="ARBA" id="ARBA00023002"/>
    </source>
</evidence>
<dbReference type="PANTHER" id="PTHR43303:SF4">
    <property type="entry name" value="NADPH DEHYDROGENASE C23G7.10C-RELATED"/>
    <property type="match status" value="1"/>
</dbReference>
<comment type="cofactor">
    <cofactor evidence="1">
        <name>FMN</name>
        <dbReference type="ChEBI" id="CHEBI:58210"/>
    </cofactor>
</comment>
<evidence type="ECO:0000313" key="7">
    <source>
        <dbReference type="EMBL" id="RXJ61269.1"/>
    </source>
</evidence>
<sequence length="342" mass="38600">MSRFFQKANIGKMQLNNRIIMAPMCMYKSDNSGKVKNFHHFHYTARALGKIGLIIVEATAIEPRGRISNNDLGLWEKSQIKGHKKLVDSCHKFGSKIALQIAHAGRKSIVKETTPIAPSKIIFSKNLPCKMPNSMDSYDIEDIKKKFVKTAKRAKKAGYDAVELHAAHGYLLCEFLSSLTNKREDTYGGSLENRCRLTVEIAKLIKQKVGLPLLVRISADEWMNEGWNIEDSVYLSKELEKVGVDAIHVSAGGNQEVVDNMPEIKPLYQCHYAKKIKESVNIPVIAVGFITTPHECEEILNNNVSDFVALGRELLRNPNFIFNAAQELNERDFIESSYLRAY</sequence>
<dbReference type="PANTHER" id="PTHR43303">
    <property type="entry name" value="NADPH DEHYDROGENASE C23G7.10C-RELATED"/>
    <property type="match status" value="1"/>
</dbReference>
<keyword evidence="4" id="KW-0521">NADP</keyword>
<accession>A0A4Q0XY97</accession>
<dbReference type="OrthoDB" id="9784632at2"/>
<organism evidence="7 8">
    <name type="scientific">Halarcobacter anaerophilus</name>
    <dbReference type="NCBI Taxonomy" id="877500"/>
    <lineage>
        <taxon>Bacteria</taxon>
        <taxon>Pseudomonadati</taxon>
        <taxon>Campylobacterota</taxon>
        <taxon>Epsilonproteobacteria</taxon>
        <taxon>Campylobacterales</taxon>
        <taxon>Arcobacteraceae</taxon>
        <taxon>Halarcobacter</taxon>
    </lineage>
</organism>
<dbReference type="SUPFAM" id="SSF51395">
    <property type="entry name" value="FMN-linked oxidoreductases"/>
    <property type="match status" value="1"/>
</dbReference>
<feature type="domain" description="NADH:flavin oxidoreductase/NADH oxidase N-terminal" evidence="6">
    <location>
        <begin position="5"/>
        <end position="329"/>
    </location>
</feature>